<reference evidence="2" key="1">
    <citation type="submission" date="2017-05" db="EMBL/GenBank/DDBJ databases">
        <title>Complete and WGS of Bordetella genogroups.</title>
        <authorList>
            <person name="Spilker T."/>
            <person name="Lipuma J."/>
        </authorList>
    </citation>
    <scope>NUCLEOTIDE SEQUENCE [LARGE SCALE GENOMIC DNA]</scope>
    <source>
        <strain evidence="2">AU8256</strain>
    </source>
</reference>
<dbReference type="Proteomes" id="UP000215633">
    <property type="component" value="Unassembled WGS sequence"/>
</dbReference>
<evidence type="ECO:0000313" key="1">
    <source>
        <dbReference type="EMBL" id="OZI76666.1"/>
    </source>
</evidence>
<name>A0A261VRE4_9BORD</name>
<evidence type="ECO:0000313" key="2">
    <source>
        <dbReference type="Proteomes" id="UP000215633"/>
    </source>
</evidence>
<organism evidence="1 2">
    <name type="scientific">Bordetella genomosp. 2</name>
    <dbReference type="NCBI Taxonomy" id="1983456"/>
    <lineage>
        <taxon>Bacteria</taxon>
        <taxon>Pseudomonadati</taxon>
        <taxon>Pseudomonadota</taxon>
        <taxon>Betaproteobacteria</taxon>
        <taxon>Burkholderiales</taxon>
        <taxon>Alcaligenaceae</taxon>
        <taxon>Bordetella</taxon>
    </lineage>
</organism>
<dbReference type="RefSeq" id="WP_028353272.1">
    <property type="nucleotide sequence ID" value="NZ_NEVT01000006.1"/>
</dbReference>
<gene>
    <name evidence="1" type="ORF">CAL24_16325</name>
</gene>
<dbReference type="EMBL" id="NEVT01000006">
    <property type="protein sequence ID" value="OZI76666.1"/>
    <property type="molecule type" value="Genomic_DNA"/>
</dbReference>
<dbReference type="AlphaFoldDB" id="A0A261VRE4"/>
<proteinExistence type="predicted"/>
<accession>A0A261VRE4</accession>
<keyword evidence="2" id="KW-1185">Reference proteome</keyword>
<comment type="caution">
    <text evidence="1">The sequence shown here is derived from an EMBL/GenBank/DDBJ whole genome shotgun (WGS) entry which is preliminary data.</text>
</comment>
<protein>
    <submittedName>
        <fullName evidence="1">Uncharacterized protein</fullName>
    </submittedName>
</protein>
<sequence>MTDSVFEFTDQPQEPARLTTGWNTLRGARRPSLAARIERAFVAWQAARLRTLSPERLWAPAMQDPRSFAEIRRARREAAQR</sequence>